<name>A0A7V7QP13_9FIRM</name>
<dbReference type="SUPFAM" id="SSF51215">
    <property type="entry name" value="Regulatory protein AraC"/>
    <property type="match status" value="1"/>
</dbReference>
<dbReference type="OrthoDB" id="2112176at2"/>
<evidence type="ECO:0000259" key="4">
    <source>
        <dbReference type="PROSITE" id="PS01124"/>
    </source>
</evidence>
<accession>A0A7V7QP13</accession>
<dbReference type="EMBL" id="WAGX01000002">
    <property type="protein sequence ID" value="KAB1440969.1"/>
    <property type="molecule type" value="Genomic_DNA"/>
</dbReference>
<dbReference type="Gene3D" id="2.60.120.10">
    <property type="entry name" value="Jelly Rolls"/>
    <property type="match status" value="1"/>
</dbReference>
<reference evidence="5 6" key="1">
    <citation type="submission" date="2019-09" db="EMBL/GenBank/DDBJ databases">
        <authorList>
            <person name="Valk L.C."/>
        </authorList>
    </citation>
    <scope>NUCLEOTIDE SEQUENCE [LARGE SCALE GENOMIC DNA]</scope>
    <source>
        <strain evidence="5">GalUA</strain>
    </source>
</reference>
<evidence type="ECO:0000313" key="5">
    <source>
        <dbReference type="EMBL" id="KAB1440969.1"/>
    </source>
</evidence>
<keyword evidence="2" id="KW-0238">DNA-binding</keyword>
<dbReference type="GO" id="GO:0043565">
    <property type="term" value="F:sequence-specific DNA binding"/>
    <property type="evidence" value="ECO:0007669"/>
    <property type="project" value="InterPro"/>
</dbReference>
<comment type="caution">
    <text evidence="5">The sequence shown here is derived from an EMBL/GenBank/DDBJ whole genome shotgun (WGS) entry which is preliminary data.</text>
</comment>
<evidence type="ECO:0000256" key="1">
    <source>
        <dbReference type="ARBA" id="ARBA00023015"/>
    </source>
</evidence>
<dbReference type="InterPro" id="IPR018060">
    <property type="entry name" value="HTH_AraC"/>
</dbReference>
<dbReference type="InterPro" id="IPR018062">
    <property type="entry name" value="HTH_AraC-typ_CS"/>
</dbReference>
<dbReference type="Pfam" id="PF02311">
    <property type="entry name" value="AraC_binding"/>
    <property type="match status" value="1"/>
</dbReference>
<evidence type="ECO:0000256" key="3">
    <source>
        <dbReference type="ARBA" id="ARBA00023163"/>
    </source>
</evidence>
<reference evidence="5 6" key="2">
    <citation type="submission" date="2020-02" db="EMBL/GenBank/DDBJ databases">
        <title>Candidatus Galacturonibacter soehngenii shows hetero-acetogenic catabolism of galacturonic acid but lacks a canonical carbon monoxide dehydrogenase/acetyl-CoA synthase complex.</title>
        <authorList>
            <person name="Diender M."/>
            <person name="Stouten G.R."/>
            <person name="Petersen J.F."/>
            <person name="Nielsen P.H."/>
            <person name="Dueholm M.S."/>
            <person name="Pronk J.T."/>
            <person name="Van Loosdrecht M.C.M."/>
        </authorList>
    </citation>
    <scope>NUCLEOTIDE SEQUENCE [LARGE SCALE GENOMIC DNA]</scope>
    <source>
        <strain evidence="5">GalUA</strain>
    </source>
</reference>
<dbReference type="Proteomes" id="UP000461768">
    <property type="component" value="Unassembled WGS sequence"/>
</dbReference>
<dbReference type="GO" id="GO:0003700">
    <property type="term" value="F:DNA-binding transcription factor activity"/>
    <property type="evidence" value="ECO:0007669"/>
    <property type="project" value="InterPro"/>
</dbReference>
<dbReference type="PROSITE" id="PS00041">
    <property type="entry name" value="HTH_ARAC_FAMILY_1"/>
    <property type="match status" value="1"/>
</dbReference>
<protein>
    <submittedName>
        <fullName evidence="5">AraC family transcriptional regulator</fullName>
    </submittedName>
</protein>
<dbReference type="SMART" id="SM00342">
    <property type="entry name" value="HTH_ARAC"/>
    <property type="match status" value="1"/>
</dbReference>
<dbReference type="InterPro" id="IPR020449">
    <property type="entry name" value="Tscrpt_reg_AraC-type_HTH"/>
</dbReference>
<organism evidence="5 6">
    <name type="scientific">Candidatus Galacturonatibacter soehngenii</name>
    <dbReference type="NCBI Taxonomy" id="2307010"/>
    <lineage>
        <taxon>Bacteria</taxon>
        <taxon>Bacillati</taxon>
        <taxon>Bacillota</taxon>
        <taxon>Clostridia</taxon>
        <taxon>Lachnospirales</taxon>
        <taxon>Lachnospiraceae</taxon>
        <taxon>Candidatus Galacturonatibacter</taxon>
    </lineage>
</organism>
<keyword evidence="6" id="KW-1185">Reference proteome</keyword>
<keyword evidence="1" id="KW-0805">Transcription regulation</keyword>
<evidence type="ECO:0000256" key="2">
    <source>
        <dbReference type="ARBA" id="ARBA00023125"/>
    </source>
</evidence>
<dbReference type="PANTHER" id="PTHR43280">
    <property type="entry name" value="ARAC-FAMILY TRANSCRIPTIONAL REGULATOR"/>
    <property type="match status" value="1"/>
</dbReference>
<dbReference type="PRINTS" id="PR00032">
    <property type="entry name" value="HTHARAC"/>
</dbReference>
<evidence type="ECO:0000313" key="6">
    <source>
        <dbReference type="Proteomes" id="UP000461768"/>
    </source>
</evidence>
<dbReference type="PROSITE" id="PS01124">
    <property type="entry name" value="HTH_ARAC_FAMILY_2"/>
    <property type="match status" value="1"/>
</dbReference>
<gene>
    <name evidence="5" type="ORF">F7O84_00350</name>
</gene>
<dbReference type="InterPro" id="IPR037923">
    <property type="entry name" value="HTH-like"/>
</dbReference>
<dbReference type="InterPro" id="IPR003313">
    <property type="entry name" value="AraC-bd"/>
</dbReference>
<feature type="domain" description="HTH araC/xylS-type" evidence="4">
    <location>
        <begin position="174"/>
        <end position="272"/>
    </location>
</feature>
<dbReference type="SUPFAM" id="SSF46689">
    <property type="entry name" value="Homeodomain-like"/>
    <property type="match status" value="2"/>
</dbReference>
<dbReference type="AlphaFoldDB" id="A0A7V7QP13"/>
<dbReference type="InterPro" id="IPR009057">
    <property type="entry name" value="Homeodomain-like_sf"/>
</dbReference>
<dbReference type="Pfam" id="PF12833">
    <property type="entry name" value="HTH_18"/>
    <property type="match status" value="1"/>
</dbReference>
<dbReference type="RefSeq" id="WP_151140554.1">
    <property type="nucleotide sequence ID" value="NZ_WAGX01000002.1"/>
</dbReference>
<dbReference type="InterPro" id="IPR014710">
    <property type="entry name" value="RmlC-like_jellyroll"/>
</dbReference>
<proteinExistence type="predicted"/>
<keyword evidence="3" id="KW-0804">Transcription</keyword>
<dbReference type="PANTHER" id="PTHR43280:SF28">
    <property type="entry name" value="HTH-TYPE TRANSCRIPTIONAL ACTIVATOR RHAS"/>
    <property type="match status" value="1"/>
</dbReference>
<sequence length="276" mass="33031">MLKDKKLDFIADRRKREQYFKMQHSHFHPYYEIYYLYSGKRRIFVNDTLYTLNRGDMVLINKNVLHRTTFISDETHERFAINFSDKYLNSLYEEYSKEDILACFTHPFLTIQYNRRDYIEDIFKKLIYESNQLDDFSEHLIQSYLQELIIFLLRYQKNEAQSQIPLNLTDEVIQKTAKYIRSNYNQPITLEIAAQYANMSTTYFSKKFKAVTGFGFKEYLCKIRLTEASKLLLETNESITDIAFSCGFSDSNYFGDVFKKMKGISPLQYRKTNELV</sequence>
<dbReference type="Gene3D" id="1.10.10.60">
    <property type="entry name" value="Homeodomain-like"/>
    <property type="match status" value="2"/>
</dbReference>